<name>A0A3G8YFT1_9DEIO</name>
<keyword evidence="2" id="KW-1185">Reference proteome</keyword>
<organism evidence="1 2">
    <name type="scientific">Deinococcus psychrotolerans</name>
    <dbReference type="NCBI Taxonomy" id="2489213"/>
    <lineage>
        <taxon>Bacteria</taxon>
        <taxon>Thermotogati</taxon>
        <taxon>Deinococcota</taxon>
        <taxon>Deinococci</taxon>
        <taxon>Deinococcales</taxon>
        <taxon>Deinococcaceae</taxon>
        <taxon>Deinococcus</taxon>
    </lineage>
</organism>
<sequence>MRAERLFDQSSADDDAWPYLPGLTRPWVGQRYGLFRLSGNGQYYTTVVMYRMVLSSVLVGRTQLDPKQITLLISQP</sequence>
<evidence type="ECO:0000313" key="1">
    <source>
        <dbReference type="EMBL" id="AZI44152.1"/>
    </source>
</evidence>
<dbReference type="KEGG" id="dph:EHF33_14710"/>
<accession>A0A3G8YFT1</accession>
<protein>
    <submittedName>
        <fullName evidence="1">Uncharacterized protein</fullName>
    </submittedName>
</protein>
<proteinExistence type="predicted"/>
<evidence type="ECO:0000313" key="2">
    <source>
        <dbReference type="Proteomes" id="UP000276417"/>
    </source>
</evidence>
<dbReference type="RefSeq" id="WP_124873524.1">
    <property type="nucleotide sequence ID" value="NZ_CP034184.1"/>
</dbReference>
<dbReference type="EMBL" id="CP034184">
    <property type="protein sequence ID" value="AZI44152.1"/>
    <property type="molecule type" value="Genomic_DNA"/>
</dbReference>
<dbReference type="AlphaFoldDB" id="A0A3G8YFT1"/>
<dbReference type="Proteomes" id="UP000276417">
    <property type="component" value="Chromosome 2"/>
</dbReference>
<gene>
    <name evidence="1" type="ORF">EHF33_14710</name>
</gene>
<reference evidence="1 2" key="1">
    <citation type="submission" date="2018-11" db="EMBL/GenBank/DDBJ databases">
        <title>Deinococcus shelandsis sp. nov., isolated from South Shetland Islands soil of Antarctica.</title>
        <authorList>
            <person name="Tian J."/>
        </authorList>
    </citation>
    <scope>NUCLEOTIDE SEQUENCE [LARGE SCALE GENOMIC DNA]</scope>
    <source>
        <strain evidence="1 2">S14-83T</strain>
    </source>
</reference>